<dbReference type="KEGG" id="sawl:NGM29_20915"/>
<evidence type="ECO:0000259" key="2">
    <source>
        <dbReference type="Pfam" id="PF09339"/>
    </source>
</evidence>
<keyword evidence="4" id="KW-1185">Reference proteome</keyword>
<evidence type="ECO:0000313" key="4">
    <source>
        <dbReference type="Proteomes" id="UP001056855"/>
    </source>
</evidence>
<dbReference type="GO" id="GO:0006355">
    <property type="term" value="P:regulation of DNA-templated transcription"/>
    <property type="evidence" value="ECO:0007669"/>
    <property type="project" value="InterPro"/>
</dbReference>
<organism evidence="3 4">
    <name type="scientific">Natronosalvus rutilus</name>
    <dbReference type="NCBI Taxonomy" id="2953753"/>
    <lineage>
        <taxon>Archaea</taxon>
        <taxon>Methanobacteriati</taxon>
        <taxon>Methanobacteriota</taxon>
        <taxon>Stenosarchaea group</taxon>
        <taxon>Halobacteria</taxon>
        <taxon>Halobacteriales</taxon>
        <taxon>Natrialbaceae</taxon>
        <taxon>Natronosalvus</taxon>
    </lineage>
</organism>
<sequence>MTESKVRGNVEHGEGGKFKDKYSDDDVVDALLEAHPEPLTNKEVAQRVGCSKPTAHNRLHELAEDDRVLTKKVGANARVWWVEG</sequence>
<dbReference type="AlphaFoldDB" id="A0A9E7NEP0"/>
<dbReference type="RefSeq" id="WP_254161500.1">
    <property type="nucleotide sequence ID" value="NZ_CP100358.1"/>
</dbReference>
<dbReference type="SUPFAM" id="SSF46785">
    <property type="entry name" value="Winged helix' DNA-binding domain"/>
    <property type="match status" value="1"/>
</dbReference>
<name>A0A9E7NEP0_9EURY</name>
<proteinExistence type="predicted"/>
<dbReference type="InterPro" id="IPR036388">
    <property type="entry name" value="WH-like_DNA-bd_sf"/>
</dbReference>
<dbReference type="Proteomes" id="UP001056855">
    <property type="component" value="Plasmid unnamed3"/>
</dbReference>
<evidence type="ECO:0000256" key="1">
    <source>
        <dbReference type="SAM" id="MobiDB-lite"/>
    </source>
</evidence>
<accession>A0A9E7NEP0</accession>
<keyword evidence="3" id="KW-0614">Plasmid</keyword>
<dbReference type="GO" id="GO:0003677">
    <property type="term" value="F:DNA binding"/>
    <property type="evidence" value="ECO:0007669"/>
    <property type="project" value="InterPro"/>
</dbReference>
<gene>
    <name evidence="3" type="ORF">NGM29_20915</name>
</gene>
<dbReference type="Pfam" id="PF09339">
    <property type="entry name" value="HTH_IclR"/>
    <property type="match status" value="1"/>
</dbReference>
<geneLocation type="plasmid" evidence="3 4">
    <name>unnamed3</name>
</geneLocation>
<dbReference type="InterPro" id="IPR036390">
    <property type="entry name" value="WH_DNA-bd_sf"/>
</dbReference>
<feature type="region of interest" description="Disordered" evidence="1">
    <location>
        <begin position="1"/>
        <end position="21"/>
    </location>
</feature>
<dbReference type="EMBL" id="CP100358">
    <property type="protein sequence ID" value="UTF55956.1"/>
    <property type="molecule type" value="Genomic_DNA"/>
</dbReference>
<reference evidence="3" key="1">
    <citation type="submission" date="2022-06" db="EMBL/GenBank/DDBJ databases">
        <title>Diverse halophilic archaea isolated from saline environments.</title>
        <authorList>
            <person name="Cui H.-L."/>
        </authorList>
    </citation>
    <scope>NUCLEOTIDE SEQUENCE</scope>
    <source>
        <strain evidence="3">WLHS1</strain>
        <plasmid evidence="3">unnamed3</plasmid>
    </source>
</reference>
<feature type="domain" description="HTH iclR-type" evidence="2">
    <location>
        <begin position="31"/>
        <end position="64"/>
    </location>
</feature>
<dbReference type="GeneID" id="73292563"/>
<protein>
    <submittedName>
        <fullName evidence="3">Helix-turn-helix domain-containing protein</fullName>
    </submittedName>
</protein>
<evidence type="ECO:0000313" key="3">
    <source>
        <dbReference type="EMBL" id="UTF55956.1"/>
    </source>
</evidence>
<dbReference type="InterPro" id="IPR005471">
    <property type="entry name" value="Tscrpt_reg_IclR_N"/>
</dbReference>
<dbReference type="Gene3D" id="1.10.10.10">
    <property type="entry name" value="Winged helix-like DNA-binding domain superfamily/Winged helix DNA-binding domain"/>
    <property type="match status" value="1"/>
</dbReference>